<accession>A0ABY4CXW3</accession>
<dbReference type="RefSeq" id="WP_243798046.1">
    <property type="nucleotide sequence ID" value="NZ_CP094669.1"/>
</dbReference>
<evidence type="ECO:0000313" key="2">
    <source>
        <dbReference type="EMBL" id="UOG74577.1"/>
    </source>
</evidence>
<protein>
    <submittedName>
        <fullName evidence="2">STAS domain-containing protein</fullName>
    </submittedName>
</protein>
<gene>
    <name evidence="2" type="ORF">MTX78_20975</name>
</gene>
<dbReference type="SUPFAM" id="SSF52091">
    <property type="entry name" value="SpoIIaa-like"/>
    <property type="match status" value="1"/>
</dbReference>
<keyword evidence="3" id="KW-1185">Reference proteome</keyword>
<dbReference type="InterPro" id="IPR002645">
    <property type="entry name" value="STAS_dom"/>
</dbReference>
<dbReference type="Pfam" id="PF01740">
    <property type="entry name" value="STAS"/>
    <property type="match status" value="1"/>
</dbReference>
<feature type="domain" description="STAS" evidence="1">
    <location>
        <begin position="29"/>
        <end position="88"/>
    </location>
</feature>
<name>A0ABY4CXW3_9BACT</name>
<reference evidence="2 3" key="1">
    <citation type="submission" date="2022-03" db="EMBL/GenBank/DDBJ databases">
        <title>Hymenobactersp. isolated from the air.</title>
        <authorList>
            <person name="Won M."/>
            <person name="Kwon S.-W."/>
        </authorList>
    </citation>
    <scope>NUCLEOTIDE SEQUENCE [LARGE SCALE GENOMIC DNA]</scope>
    <source>
        <strain evidence="2 3">KACC 21982</strain>
    </source>
</reference>
<dbReference type="EMBL" id="CP094669">
    <property type="protein sequence ID" value="UOG74577.1"/>
    <property type="molecule type" value="Genomic_DNA"/>
</dbReference>
<dbReference type="Proteomes" id="UP000831113">
    <property type="component" value="Chromosome"/>
</dbReference>
<organism evidence="2 3">
    <name type="scientific">Hymenobacter tibetensis</name>
    <dbReference type="NCBI Taxonomy" id="497967"/>
    <lineage>
        <taxon>Bacteria</taxon>
        <taxon>Pseudomonadati</taxon>
        <taxon>Bacteroidota</taxon>
        <taxon>Cytophagia</taxon>
        <taxon>Cytophagales</taxon>
        <taxon>Hymenobacteraceae</taxon>
        <taxon>Hymenobacter</taxon>
    </lineage>
</organism>
<evidence type="ECO:0000313" key="3">
    <source>
        <dbReference type="Proteomes" id="UP000831113"/>
    </source>
</evidence>
<proteinExistence type="predicted"/>
<dbReference type="Gene3D" id="3.30.750.24">
    <property type="entry name" value="STAS domain"/>
    <property type="match status" value="1"/>
</dbReference>
<evidence type="ECO:0000259" key="1">
    <source>
        <dbReference type="Pfam" id="PF01740"/>
    </source>
</evidence>
<dbReference type="InterPro" id="IPR036513">
    <property type="entry name" value="STAS_dom_sf"/>
</dbReference>
<sequence length="122" mass="13857">MMNVYREILPDSYLLILTDSEQTLEPEPLQRALQRASGSGKANVWIDCSELHHPSTAIIQLLGEFYLRLRHQHIQLVLCHLEEVVQQEVLQLPAASQPVIVATLLDASLYCRNLRTKQRSAA</sequence>